<feature type="chain" id="PRO_5046673210" description="Porin" evidence="2">
    <location>
        <begin position="24"/>
        <end position="463"/>
    </location>
</feature>
<dbReference type="RefSeq" id="WP_390331192.1">
    <property type="nucleotide sequence ID" value="NZ_JBHRTP010000018.1"/>
</dbReference>
<dbReference type="InterPro" id="IPR023614">
    <property type="entry name" value="Porin_dom_sf"/>
</dbReference>
<accession>A0ABV7EXX4</accession>
<dbReference type="Gene3D" id="2.40.160.10">
    <property type="entry name" value="Porin"/>
    <property type="match status" value="1"/>
</dbReference>
<name>A0ABV7EXX4_9BURK</name>
<evidence type="ECO:0008006" key="5">
    <source>
        <dbReference type="Google" id="ProtNLM"/>
    </source>
</evidence>
<evidence type="ECO:0000313" key="3">
    <source>
        <dbReference type="EMBL" id="MFC3107633.1"/>
    </source>
</evidence>
<protein>
    <recommendedName>
        <fullName evidence="5">Porin</fullName>
    </recommendedName>
</protein>
<reference evidence="4" key="1">
    <citation type="journal article" date="2019" name="Int. J. Syst. Evol. Microbiol.">
        <title>The Global Catalogue of Microorganisms (GCM) 10K type strain sequencing project: providing services to taxonomists for standard genome sequencing and annotation.</title>
        <authorList>
            <consortium name="The Broad Institute Genomics Platform"/>
            <consortium name="The Broad Institute Genome Sequencing Center for Infectious Disease"/>
            <person name="Wu L."/>
            <person name="Ma J."/>
        </authorList>
    </citation>
    <scope>NUCLEOTIDE SEQUENCE [LARGE SCALE GENOMIC DNA]</scope>
    <source>
        <strain evidence="4">KCTC 42986</strain>
    </source>
</reference>
<keyword evidence="2" id="KW-0732">Signal</keyword>
<organism evidence="3 4">
    <name type="scientific">Undibacterium arcticum</name>
    <dbReference type="NCBI Taxonomy" id="1762892"/>
    <lineage>
        <taxon>Bacteria</taxon>
        <taxon>Pseudomonadati</taxon>
        <taxon>Pseudomonadota</taxon>
        <taxon>Betaproteobacteria</taxon>
        <taxon>Burkholderiales</taxon>
        <taxon>Oxalobacteraceae</taxon>
        <taxon>Undibacterium</taxon>
    </lineage>
</organism>
<feature type="coiled-coil region" evidence="1">
    <location>
        <begin position="33"/>
        <end position="67"/>
    </location>
</feature>
<evidence type="ECO:0000313" key="4">
    <source>
        <dbReference type="Proteomes" id="UP001595530"/>
    </source>
</evidence>
<gene>
    <name evidence="3" type="ORF">ACFOFO_06620</name>
</gene>
<feature type="signal peptide" evidence="2">
    <location>
        <begin position="1"/>
        <end position="23"/>
    </location>
</feature>
<keyword evidence="1" id="KW-0175">Coiled coil</keyword>
<comment type="caution">
    <text evidence="3">The sequence shown here is derived from an EMBL/GenBank/DDBJ whole genome shotgun (WGS) entry which is preliminary data.</text>
</comment>
<dbReference type="Proteomes" id="UP001595530">
    <property type="component" value="Unassembled WGS sequence"/>
</dbReference>
<keyword evidence="4" id="KW-1185">Reference proteome</keyword>
<proteinExistence type="predicted"/>
<sequence length="463" mass="49979">MLKKTVLTTALAVVFGVPVAARAADDGELAQIRDQIRQMKESYETRLHVLEQRLQESEAKAQANTQTAQQPPVAAAPVAAPAAAASANAFNPAVALILGGTYANLSQDPNQYRLQGFLPSGDEGPGKRGFNLGESELTLSANIDPRFAGQLTFSLASDNSASVEEAFFQTLGLSNGINAKAGRFLSSIGYLNSQHAHAWDFVNAPLAYQAFLGGQYKPDGVQVKWLAPTERFFEVGLEVGSGAAFPGNDRNKNGFGSSAVFAHVGDDIGDSASWRAGLSYLRTGAANRSYDDTDHTGVDVTNAFSGNSAIWIADGIVKWAPNGNPVDTNFKLQGEYFRRKENGTLTYDTLAQSLGSATAAYASAQSGWYLQGLYQFMPMWRTGVRYDKLYSGTPEIGSLNPTDFARLASYNPSRTTLMVDYSPSEFSRFRLQLARDQARPGITDNQIFLQYIMSLGAHGAHTF</sequence>
<dbReference type="EMBL" id="JBHRTP010000018">
    <property type="protein sequence ID" value="MFC3107633.1"/>
    <property type="molecule type" value="Genomic_DNA"/>
</dbReference>
<dbReference type="SUPFAM" id="SSF56935">
    <property type="entry name" value="Porins"/>
    <property type="match status" value="1"/>
</dbReference>
<evidence type="ECO:0000256" key="1">
    <source>
        <dbReference type="SAM" id="Coils"/>
    </source>
</evidence>
<evidence type="ECO:0000256" key="2">
    <source>
        <dbReference type="SAM" id="SignalP"/>
    </source>
</evidence>